<evidence type="ECO:0000313" key="14">
    <source>
        <dbReference type="EMBL" id="LAB67463.1"/>
    </source>
</evidence>
<evidence type="ECO:0000256" key="11">
    <source>
        <dbReference type="PROSITE-ProRule" id="PRU00221"/>
    </source>
</evidence>
<dbReference type="InterPro" id="IPR015943">
    <property type="entry name" value="WD40/YVTN_repeat-like_dom_sf"/>
</dbReference>
<keyword evidence="10 13" id="KW-0472">Membrane</keyword>
<keyword evidence="6" id="KW-0256">Endoplasmic reticulum</keyword>
<dbReference type="InterPro" id="IPR045260">
    <property type="entry name" value="Sec12-like"/>
</dbReference>
<keyword evidence="7" id="KW-0931">ER-Golgi transport</keyword>
<keyword evidence="8" id="KW-0653">Protein transport</keyword>
<name>A0A2P2I0B2_9CRUS</name>
<feature type="repeat" description="WD" evidence="11">
    <location>
        <begin position="217"/>
        <end position="245"/>
    </location>
</feature>
<dbReference type="InterPro" id="IPR001680">
    <property type="entry name" value="WD40_rpt"/>
</dbReference>
<evidence type="ECO:0000256" key="13">
    <source>
        <dbReference type="SAM" id="Phobius"/>
    </source>
</evidence>
<dbReference type="InterPro" id="IPR011047">
    <property type="entry name" value="Quinoprotein_ADH-like_sf"/>
</dbReference>
<evidence type="ECO:0000256" key="1">
    <source>
        <dbReference type="ARBA" id="ARBA00004389"/>
    </source>
</evidence>
<evidence type="ECO:0000256" key="3">
    <source>
        <dbReference type="ARBA" id="ARBA00022574"/>
    </source>
</evidence>
<evidence type="ECO:0000256" key="5">
    <source>
        <dbReference type="ARBA" id="ARBA00022737"/>
    </source>
</evidence>
<dbReference type="PANTHER" id="PTHR23284">
    <property type="entry name" value="PROLACTIN REGULATORY ELEMENT BINDING PROTEIN"/>
    <property type="match status" value="1"/>
</dbReference>
<dbReference type="AlphaFoldDB" id="A0A2P2I0B2"/>
<evidence type="ECO:0000313" key="15">
    <source>
        <dbReference type="EMBL" id="LAC21333.1"/>
    </source>
</evidence>
<sequence length="468" mass="50852">MAPQYKPDLVSKTEFPPYALACVADRYVIVAGGGGSAKTGIKNKFEVYQLYHTGKQMTSRCVLSYDVGEHCISNMTAWTDFMPTNEAHGTGGYTTPCPTINLAVGKEESCVILKLTPKLITDKDNEQKIPVVKQEDASDGGVRKRGTQQQTSSSSAPVHQQPVAAGVAIAANDAYYTFNVSHVSSITTTFSRNNTADDSSKRRKATEDVYQKVCRVSRDHKRLVTAGTDGAIRVWQLQQQQPPSLLLTIQAHTKEVDQIDLSPDAKQITSVCKGMRECCVWDAGNGKRLHHLALDTQGVKYKFAWARYGCVEGQLNNSRLFSISNPVMGSKNPGIVAKWCGKAYTLEKRQSVDGVLSNLAVTDDGRYLATGSMDGDIVIMVAYSLQVLQRVKSAHSMFVTGVEWMADGSRSSCIVRGFSDASLLSMSCDNTVKVTHVPAVTALPVWLVAVLATAVLAITFIVASYFGL</sequence>
<feature type="compositionally biased region" description="Polar residues" evidence="12">
    <location>
        <begin position="147"/>
        <end position="158"/>
    </location>
</feature>
<dbReference type="SUPFAM" id="SSF50998">
    <property type="entry name" value="Quinoprotein alcohol dehydrogenase-like"/>
    <property type="match status" value="1"/>
</dbReference>
<keyword evidence="9 13" id="KW-1133">Transmembrane helix</keyword>
<dbReference type="GO" id="GO:0003400">
    <property type="term" value="P:regulation of COPII vesicle coating"/>
    <property type="evidence" value="ECO:0007669"/>
    <property type="project" value="TreeGrafter"/>
</dbReference>
<dbReference type="PROSITE" id="PS50082">
    <property type="entry name" value="WD_REPEATS_2"/>
    <property type="match status" value="1"/>
</dbReference>
<dbReference type="PANTHER" id="PTHR23284:SF0">
    <property type="entry name" value="PROLACTIN REGULATORY ELEMENT-BINDING PROTEIN"/>
    <property type="match status" value="1"/>
</dbReference>
<evidence type="ECO:0000256" key="10">
    <source>
        <dbReference type="ARBA" id="ARBA00023136"/>
    </source>
</evidence>
<keyword evidence="3 11" id="KW-0853">WD repeat</keyword>
<feature type="region of interest" description="Disordered" evidence="12">
    <location>
        <begin position="130"/>
        <end position="161"/>
    </location>
</feature>
<evidence type="ECO:0000256" key="4">
    <source>
        <dbReference type="ARBA" id="ARBA00022692"/>
    </source>
</evidence>
<organism evidence="14">
    <name type="scientific">Hirondellea gigas</name>
    <dbReference type="NCBI Taxonomy" id="1518452"/>
    <lineage>
        <taxon>Eukaryota</taxon>
        <taxon>Metazoa</taxon>
        <taxon>Ecdysozoa</taxon>
        <taxon>Arthropoda</taxon>
        <taxon>Crustacea</taxon>
        <taxon>Multicrustacea</taxon>
        <taxon>Malacostraca</taxon>
        <taxon>Eumalacostraca</taxon>
        <taxon>Peracarida</taxon>
        <taxon>Amphipoda</taxon>
        <taxon>Amphilochidea</taxon>
        <taxon>Lysianassida</taxon>
        <taxon>Lysianassidira</taxon>
        <taxon>Lysianassoidea</taxon>
        <taxon>Lysianassidae</taxon>
        <taxon>Hirondellea</taxon>
    </lineage>
</organism>
<feature type="transmembrane region" description="Helical" evidence="13">
    <location>
        <begin position="443"/>
        <end position="466"/>
    </location>
</feature>
<dbReference type="GO" id="GO:0005085">
    <property type="term" value="F:guanyl-nucleotide exchange factor activity"/>
    <property type="evidence" value="ECO:0007669"/>
    <property type="project" value="InterPro"/>
</dbReference>
<dbReference type="GO" id="GO:0005789">
    <property type="term" value="C:endoplasmic reticulum membrane"/>
    <property type="evidence" value="ECO:0007669"/>
    <property type="project" value="UniProtKB-SubCell"/>
</dbReference>
<reference evidence="14" key="2">
    <citation type="journal article" date="2018" name="Biosci. Biotechnol. Biochem.">
        <title>Polysaccharide hydrolase of the hadal zone amphipods Hirondellea gigas.</title>
        <authorList>
            <person name="Kobayashi H."/>
            <person name="Nagahama T."/>
            <person name="Arai W."/>
            <person name="Sasagawa Y."/>
            <person name="Umeda M."/>
            <person name="Hayashi T."/>
            <person name="Nikaido I."/>
            <person name="Watanabe H."/>
            <person name="Oguri K."/>
            <person name="Kitazato H."/>
            <person name="Fujioka K."/>
            <person name="Kido Y."/>
            <person name="Takami H."/>
        </authorList>
    </citation>
    <scope>NUCLEOTIDE SEQUENCE</scope>
    <source>
        <tissue evidence="14">Whole body</tissue>
    </source>
</reference>
<dbReference type="GO" id="GO:0006888">
    <property type="term" value="P:endoplasmic reticulum to Golgi vesicle-mediated transport"/>
    <property type="evidence" value="ECO:0007669"/>
    <property type="project" value="TreeGrafter"/>
</dbReference>
<reference evidence="15" key="1">
    <citation type="submission" date="2017-11" db="EMBL/GenBank/DDBJ databases">
        <title>The sensing device of the deep-sea amphipod.</title>
        <authorList>
            <person name="Kobayashi H."/>
            <person name="Nagahama T."/>
            <person name="Arai W."/>
            <person name="Sasagawa Y."/>
            <person name="Umeda M."/>
            <person name="Hayashi T."/>
            <person name="Nikaido I."/>
            <person name="Watanabe H."/>
            <person name="Oguri K."/>
            <person name="Kitazato H."/>
            <person name="Fujioka K."/>
            <person name="Kido Y."/>
            <person name="Takami H."/>
        </authorList>
    </citation>
    <scope>NUCLEOTIDE SEQUENCE</scope>
    <source>
        <tissue evidence="15">Whole body</tissue>
    </source>
</reference>
<proteinExistence type="evidence at transcript level"/>
<evidence type="ECO:0000256" key="6">
    <source>
        <dbReference type="ARBA" id="ARBA00022824"/>
    </source>
</evidence>
<evidence type="ECO:0000256" key="12">
    <source>
        <dbReference type="SAM" id="MobiDB-lite"/>
    </source>
</evidence>
<keyword evidence="4 13" id="KW-0812">Transmembrane</keyword>
<evidence type="ECO:0000256" key="2">
    <source>
        <dbReference type="ARBA" id="ARBA00022448"/>
    </source>
</evidence>
<dbReference type="Gene3D" id="2.130.10.10">
    <property type="entry name" value="YVTN repeat-like/Quinoprotein amine dehydrogenase"/>
    <property type="match status" value="1"/>
</dbReference>
<evidence type="ECO:0000256" key="9">
    <source>
        <dbReference type="ARBA" id="ARBA00022989"/>
    </source>
</evidence>
<dbReference type="EMBL" id="IACT01002026">
    <property type="protein sequence ID" value="LAC21333.1"/>
    <property type="molecule type" value="mRNA"/>
</dbReference>
<evidence type="ECO:0000256" key="8">
    <source>
        <dbReference type="ARBA" id="ARBA00022927"/>
    </source>
</evidence>
<dbReference type="SMART" id="SM00320">
    <property type="entry name" value="WD40"/>
    <property type="match status" value="4"/>
</dbReference>
<dbReference type="EMBL" id="IACF01001783">
    <property type="protein sequence ID" value="LAB67463.1"/>
    <property type="molecule type" value="mRNA"/>
</dbReference>
<keyword evidence="2" id="KW-0813">Transport</keyword>
<accession>A0A2P2I0B2</accession>
<evidence type="ECO:0000256" key="7">
    <source>
        <dbReference type="ARBA" id="ARBA00022892"/>
    </source>
</evidence>
<comment type="subcellular location">
    <subcellularLocation>
        <location evidence="1">Endoplasmic reticulum membrane</location>
        <topology evidence="1">Single-pass membrane protein</topology>
    </subcellularLocation>
</comment>
<keyword evidence="5" id="KW-0677">Repeat</keyword>
<dbReference type="Pfam" id="PF00400">
    <property type="entry name" value="WD40"/>
    <property type="match status" value="2"/>
</dbReference>
<dbReference type="GO" id="GO:0015031">
    <property type="term" value="P:protein transport"/>
    <property type="evidence" value="ECO:0007669"/>
    <property type="project" value="UniProtKB-KW"/>
</dbReference>
<protein>
    <submittedName>
        <fullName evidence="14">Prolactin regulatory element-binding protein-like</fullName>
    </submittedName>
</protein>